<evidence type="ECO:0000313" key="1">
    <source>
        <dbReference type="EMBL" id="SPD72609.1"/>
    </source>
</evidence>
<gene>
    <name evidence="1" type="ORF">PITCH_A1400002</name>
</gene>
<sequence>MKGTVLNTMRRDGKDENRRYTHYKHYRRYTHYKRGFDATLTTRRYKNTTGRYRILKSRFLDMLIMISIGC</sequence>
<accession>A0A445MT71</accession>
<dbReference type="AlphaFoldDB" id="A0A445MT71"/>
<organism evidence="1">
    <name type="scientific">uncultured Desulfobacterium sp</name>
    <dbReference type="NCBI Taxonomy" id="201089"/>
    <lineage>
        <taxon>Bacteria</taxon>
        <taxon>Pseudomonadati</taxon>
        <taxon>Thermodesulfobacteriota</taxon>
        <taxon>Desulfobacteria</taxon>
        <taxon>Desulfobacterales</taxon>
        <taxon>Desulfobacteriaceae</taxon>
        <taxon>Desulfobacterium</taxon>
        <taxon>environmental samples</taxon>
    </lineage>
</organism>
<reference evidence="1" key="1">
    <citation type="submission" date="2018-01" db="EMBL/GenBank/DDBJ databases">
        <authorList>
            <person name="Regsiter A."/>
            <person name="William W."/>
        </authorList>
    </citation>
    <scope>NUCLEOTIDE SEQUENCE</scope>
    <source>
        <strain evidence="1">TRIP AH-1</strain>
    </source>
</reference>
<name>A0A445MT71_9BACT</name>
<dbReference type="EMBL" id="OJIN01000047">
    <property type="protein sequence ID" value="SPD72609.1"/>
    <property type="molecule type" value="Genomic_DNA"/>
</dbReference>
<protein>
    <submittedName>
        <fullName evidence="1">Uncharacterized protein</fullName>
    </submittedName>
</protein>
<proteinExistence type="predicted"/>